<dbReference type="EMBL" id="LAQJ01000231">
    <property type="protein sequence ID" value="KKO18875.1"/>
    <property type="molecule type" value="Genomic_DNA"/>
</dbReference>
<evidence type="ECO:0000313" key="2">
    <source>
        <dbReference type="EMBL" id="KKO18875.1"/>
    </source>
</evidence>
<evidence type="ECO:0000313" key="3">
    <source>
        <dbReference type="Proteomes" id="UP000034954"/>
    </source>
</evidence>
<keyword evidence="3" id="KW-1185">Reference proteome</keyword>
<evidence type="ECO:0000256" key="1">
    <source>
        <dbReference type="SAM" id="MobiDB-lite"/>
    </source>
</evidence>
<comment type="caution">
    <text evidence="2">The sequence shown here is derived from an EMBL/GenBank/DDBJ whole genome shotgun (WGS) entry which is preliminary data.</text>
</comment>
<dbReference type="Proteomes" id="UP000034954">
    <property type="component" value="Unassembled WGS sequence"/>
</dbReference>
<protein>
    <submittedName>
        <fullName evidence="2">Uncharacterized protein</fullName>
    </submittedName>
</protein>
<sequence length="34" mass="3937">MGLPPTKRDETSQRDEQGYDDSLKRTQVGRIIFV</sequence>
<dbReference type="AlphaFoldDB" id="A0A0M2UTD5"/>
<accession>A0A0M2UTD5</accession>
<reference evidence="2 3" key="1">
    <citation type="journal article" date="2013" name="BMC Microbiol.">
        <title>Identification of the type II cytochrome c maturation pathway in anammox bacteria by comparative genomics.</title>
        <authorList>
            <person name="Ferousi C."/>
            <person name="Speth D.R."/>
            <person name="Reimann J."/>
            <person name="Op den Camp H.J."/>
            <person name="Allen J.W."/>
            <person name="Keltjens J.T."/>
            <person name="Jetten M.S."/>
        </authorList>
    </citation>
    <scope>NUCLEOTIDE SEQUENCE [LARGE SCALE GENOMIC DNA]</scope>
    <source>
        <strain evidence="2">RU1</strain>
    </source>
</reference>
<name>A0A0M2UTD5_9BACT</name>
<gene>
    <name evidence="2" type="ORF">BROFUL_02421</name>
</gene>
<organism evidence="2 3">
    <name type="scientific">Candidatus Brocadia fulgida</name>
    <dbReference type="NCBI Taxonomy" id="380242"/>
    <lineage>
        <taxon>Bacteria</taxon>
        <taxon>Pseudomonadati</taxon>
        <taxon>Planctomycetota</taxon>
        <taxon>Candidatus Brocadiia</taxon>
        <taxon>Candidatus Brocadiales</taxon>
        <taxon>Candidatus Brocadiaceae</taxon>
        <taxon>Candidatus Brocadia</taxon>
    </lineage>
</organism>
<feature type="region of interest" description="Disordered" evidence="1">
    <location>
        <begin position="1"/>
        <end position="23"/>
    </location>
</feature>
<proteinExistence type="predicted"/>